<dbReference type="OrthoDB" id="72819at2759"/>
<dbReference type="Proteomes" id="UP000308267">
    <property type="component" value="Unassembled WGS sequence"/>
</dbReference>
<evidence type="ECO:0000313" key="1">
    <source>
        <dbReference type="EMBL" id="TGZ61397.1"/>
    </source>
</evidence>
<dbReference type="Gene3D" id="3.10.20.90">
    <property type="entry name" value="Phosphatidylinositol 3-kinase Catalytic Subunit, Chain A, domain 1"/>
    <property type="match status" value="1"/>
</dbReference>
<accession>A0A4S2LLG9</accession>
<reference evidence="1 2" key="1">
    <citation type="journal article" date="2019" name="BMC Genomics">
        <title>New insights from Opisthorchis felineus genome: update on genomics of the epidemiologically important liver flukes.</title>
        <authorList>
            <person name="Ershov N.I."/>
            <person name="Mordvinov V.A."/>
            <person name="Prokhortchouk E.B."/>
            <person name="Pakharukova M.Y."/>
            <person name="Gunbin K.V."/>
            <person name="Ustyantsev K."/>
            <person name="Genaev M.A."/>
            <person name="Blinov A.G."/>
            <person name="Mazur A."/>
            <person name="Boulygina E."/>
            <person name="Tsygankova S."/>
            <person name="Khrameeva E."/>
            <person name="Chekanov N."/>
            <person name="Fan G."/>
            <person name="Xiao A."/>
            <person name="Zhang H."/>
            <person name="Xu X."/>
            <person name="Yang H."/>
            <person name="Solovyev V."/>
            <person name="Lee S.M."/>
            <person name="Liu X."/>
            <person name="Afonnikov D.A."/>
            <person name="Skryabin K.G."/>
        </authorList>
    </citation>
    <scope>NUCLEOTIDE SEQUENCE [LARGE SCALE GENOMIC DNA]</scope>
    <source>
        <strain evidence="1">AK-0245</strain>
        <tissue evidence="1">Whole organism</tissue>
    </source>
</reference>
<gene>
    <name evidence="1" type="ORF">CRM22_008007</name>
</gene>
<dbReference type="EMBL" id="SJOL01007972">
    <property type="protein sequence ID" value="TGZ61397.1"/>
    <property type="molecule type" value="Genomic_DNA"/>
</dbReference>
<keyword evidence="2" id="KW-1185">Reference proteome</keyword>
<evidence type="ECO:0008006" key="3">
    <source>
        <dbReference type="Google" id="ProtNLM"/>
    </source>
</evidence>
<proteinExistence type="predicted"/>
<name>A0A4S2LLG9_OPIFE</name>
<evidence type="ECO:0000313" key="2">
    <source>
        <dbReference type="Proteomes" id="UP000308267"/>
    </source>
</evidence>
<comment type="caution">
    <text evidence="1">The sequence shown here is derived from an EMBL/GenBank/DDBJ whole genome shotgun (WGS) entry which is preliminary data.</text>
</comment>
<protein>
    <recommendedName>
        <fullName evidence="3">SNRNP25 ubiquitin-like domain-containing protein</fullName>
    </recommendedName>
</protein>
<organism evidence="1 2">
    <name type="scientific">Opisthorchis felineus</name>
    <dbReference type="NCBI Taxonomy" id="147828"/>
    <lineage>
        <taxon>Eukaryota</taxon>
        <taxon>Metazoa</taxon>
        <taxon>Spiralia</taxon>
        <taxon>Lophotrochozoa</taxon>
        <taxon>Platyhelminthes</taxon>
        <taxon>Trematoda</taxon>
        <taxon>Digenea</taxon>
        <taxon>Opisthorchiida</taxon>
        <taxon>Opisthorchiata</taxon>
        <taxon>Opisthorchiidae</taxon>
        <taxon>Opisthorchis</taxon>
    </lineage>
</organism>
<dbReference type="AlphaFoldDB" id="A0A4S2LLG9"/>
<sequence length="261" mass="30170">MLSKTVSFWHPCDLNASETSDHKTWVRLLPSIHVSQWNKPSLICFRYHYSAHKLESEEELLERTNDLYCKVERQLTVILKNDQFLCDLAPSTSQDLPRLPSAKHVDDLLRLHFGQAMKLTLLRGDDVELPVVVSITARVRELQRAVQFVTTEYLNQLTRSMGIWGSPGQRPPQQVVQNLLRTNNKTDDVKFSLLFTSTKFISWKHVWKTKCLALVNPHAVRVQASAPTILCRMDDLNAQLQDRYHVRNGAVITFVNRLKRK</sequence>